<dbReference type="Gene3D" id="2.60.40.10">
    <property type="entry name" value="Immunoglobulins"/>
    <property type="match status" value="10"/>
</dbReference>
<gene>
    <name evidence="13" type="primary">ROBO2</name>
    <name evidence="13" type="ORF">NPIL_422611</name>
</gene>
<feature type="compositionally biased region" description="Polar residues" evidence="9">
    <location>
        <begin position="1189"/>
        <end position="1231"/>
    </location>
</feature>
<dbReference type="InterPro" id="IPR036116">
    <property type="entry name" value="FN3_sf"/>
</dbReference>
<dbReference type="GO" id="GO:0009653">
    <property type="term" value="P:anatomical structure morphogenesis"/>
    <property type="evidence" value="ECO:0007669"/>
    <property type="project" value="UniProtKB-ARBA"/>
</dbReference>
<dbReference type="InterPro" id="IPR013098">
    <property type="entry name" value="Ig_I-set"/>
</dbReference>
<keyword evidence="5 10" id="KW-1133">Transmembrane helix</keyword>
<evidence type="ECO:0000256" key="6">
    <source>
        <dbReference type="ARBA" id="ARBA00023136"/>
    </source>
</evidence>
<feature type="domain" description="Ig-like" evidence="11">
    <location>
        <begin position="213"/>
        <end position="299"/>
    </location>
</feature>
<dbReference type="GO" id="GO:0016020">
    <property type="term" value="C:membrane"/>
    <property type="evidence" value="ECO:0007669"/>
    <property type="project" value="UniProtKB-SubCell"/>
</dbReference>
<feature type="transmembrane region" description="Helical" evidence="10">
    <location>
        <begin position="936"/>
        <end position="958"/>
    </location>
</feature>
<comment type="caution">
    <text evidence="13">The sequence shown here is derived from an EMBL/GenBank/DDBJ whole genome shotgun (WGS) entry which is preliminary data.</text>
</comment>
<keyword evidence="2 10" id="KW-0812">Transmembrane</keyword>
<dbReference type="SMART" id="SM00409">
    <property type="entry name" value="IG"/>
    <property type="match status" value="6"/>
</dbReference>
<dbReference type="InterPro" id="IPR036179">
    <property type="entry name" value="Ig-like_dom_sf"/>
</dbReference>
<keyword evidence="14" id="KW-1185">Reference proteome</keyword>
<dbReference type="CDD" id="cd12087">
    <property type="entry name" value="TM_EGFR-like"/>
    <property type="match status" value="1"/>
</dbReference>
<dbReference type="SUPFAM" id="SSF48726">
    <property type="entry name" value="Immunoglobulin"/>
    <property type="match status" value="6"/>
</dbReference>
<dbReference type="SMART" id="SM00060">
    <property type="entry name" value="FN3"/>
    <property type="match status" value="3"/>
</dbReference>
<dbReference type="PROSITE" id="PS50853">
    <property type="entry name" value="FN3"/>
    <property type="match status" value="3"/>
</dbReference>
<evidence type="ECO:0000256" key="7">
    <source>
        <dbReference type="ARBA" id="ARBA00023157"/>
    </source>
</evidence>
<dbReference type="FunFam" id="2.60.40.10:FF:001167">
    <property type="entry name" value="Roundabout 2, isoform B"/>
    <property type="match status" value="1"/>
</dbReference>
<feature type="compositionally biased region" description="Low complexity" evidence="9">
    <location>
        <begin position="1357"/>
        <end position="1376"/>
    </location>
</feature>
<name>A0A8X6UPM1_NEPPI</name>
<keyword evidence="6 10" id="KW-0472">Membrane</keyword>
<keyword evidence="4" id="KW-0677">Repeat</keyword>
<feature type="region of interest" description="Disordered" evidence="9">
    <location>
        <begin position="1401"/>
        <end position="1426"/>
    </location>
</feature>
<feature type="domain" description="Ig-like" evidence="11">
    <location>
        <begin position="396"/>
        <end position="488"/>
    </location>
</feature>
<protein>
    <submittedName>
        <fullName evidence="13">Roundabout homolog 2</fullName>
    </submittedName>
</protein>
<dbReference type="GO" id="GO:0007399">
    <property type="term" value="P:nervous system development"/>
    <property type="evidence" value="ECO:0007669"/>
    <property type="project" value="UniProtKB-ARBA"/>
</dbReference>
<dbReference type="SMART" id="SM00408">
    <property type="entry name" value="IGc2"/>
    <property type="match status" value="5"/>
</dbReference>
<feature type="domain" description="Ig-like" evidence="11">
    <location>
        <begin position="496"/>
        <end position="582"/>
    </location>
</feature>
<feature type="domain" description="Fibronectin type-III" evidence="12">
    <location>
        <begin position="719"/>
        <end position="814"/>
    </location>
</feature>
<dbReference type="Proteomes" id="UP000887013">
    <property type="component" value="Unassembled WGS sequence"/>
</dbReference>
<dbReference type="InterPro" id="IPR013106">
    <property type="entry name" value="Ig_V-set"/>
</dbReference>
<feature type="domain" description="Fibronectin type-III" evidence="12">
    <location>
        <begin position="605"/>
        <end position="700"/>
    </location>
</feature>
<dbReference type="OrthoDB" id="428111at2759"/>
<dbReference type="InterPro" id="IPR003961">
    <property type="entry name" value="FN3_dom"/>
</dbReference>
<dbReference type="SUPFAM" id="SSF49265">
    <property type="entry name" value="Fibronectin type III"/>
    <property type="match status" value="2"/>
</dbReference>
<comment type="subcellular location">
    <subcellularLocation>
        <location evidence="1">Membrane</location>
        <topology evidence="1">Single-pass membrane protein</topology>
    </subcellularLocation>
</comment>
<dbReference type="InterPro" id="IPR013783">
    <property type="entry name" value="Ig-like_fold"/>
</dbReference>
<dbReference type="PANTHER" id="PTHR44170">
    <property type="entry name" value="PROTEIN SIDEKICK"/>
    <property type="match status" value="1"/>
</dbReference>
<evidence type="ECO:0000256" key="2">
    <source>
        <dbReference type="ARBA" id="ARBA00022692"/>
    </source>
</evidence>
<feature type="domain" description="Ig-like" evidence="11">
    <location>
        <begin position="50"/>
        <end position="207"/>
    </location>
</feature>
<feature type="region of interest" description="Disordered" evidence="9">
    <location>
        <begin position="1073"/>
        <end position="1095"/>
    </location>
</feature>
<dbReference type="FunFam" id="2.60.40.10:FF:000008">
    <property type="entry name" value="roundabout homolog 2 isoform X2"/>
    <property type="match status" value="2"/>
</dbReference>
<dbReference type="Pfam" id="PF07679">
    <property type="entry name" value="I-set"/>
    <property type="match status" value="4"/>
</dbReference>
<feature type="domain" description="Ig-like" evidence="11">
    <location>
        <begin position="306"/>
        <end position="391"/>
    </location>
</feature>
<dbReference type="InterPro" id="IPR003598">
    <property type="entry name" value="Ig_sub2"/>
</dbReference>
<dbReference type="FunFam" id="2.60.40.10:FF:000028">
    <property type="entry name" value="Neuronal cell adhesion molecule"/>
    <property type="match status" value="1"/>
</dbReference>
<evidence type="ECO:0000256" key="3">
    <source>
        <dbReference type="ARBA" id="ARBA00022729"/>
    </source>
</evidence>
<dbReference type="EMBL" id="BMAW01033529">
    <property type="protein sequence ID" value="GFU30686.1"/>
    <property type="molecule type" value="Genomic_DNA"/>
</dbReference>
<organism evidence="13 14">
    <name type="scientific">Nephila pilipes</name>
    <name type="common">Giant wood spider</name>
    <name type="synonym">Nephila maculata</name>
    <dbReference type="NCBI Taxonomy" id="299642"/>
    <lineage>
        <taxon>Eukaryota</taxon>
        <taxon>Metazoa</taxon>
        <taxon>Ecdysozoa</taxon>
        <taxon>Arthropoda</taxon>
        <taxon>Chelicerata</taxon>
        <taxon>Arachnida</taxon>
        <taxon>Araneae</taxon>
        <taxon>Araneomorphae</taxon>
        <taxon>Entelegynae</taxon>
        <taxon>Araneoidea</taxon>
        <taxon>Nephilidae</taxon>
        <taxon>Nephila</taxon>
    </lineage>
</organism>
<evidence type="ECO:0000256" key="9">
    <source>
        <dbReference type="SAM" id="MobiDB-lite"/>
    </source>
</evidence>
<dbReference type="SMART" id="SM00406">
    <property type="entry name" value="IGv"/>
    <property type="match status" value="3"/>
</dbReference>
<dbReference type="InterPro" id="IPR003599">
    <property type="entry name" value="Ig_sub"/>
</dbReference>
<dbReference type="PANTHER" id="PTHR44170:SF6">
    <property type="entry name" value="CONTACTIN"/>
    <property type="match status" value="1"/>
</dbReference>
<sequence>MLGKDSVVVLFWVFMDKDNPKEMFFGWIVFRRCFFGKSTGRNGRGQSRPPRITEHPSDVLIRRHEPATLNCKAEGRPEPTIECKREQDTGTYWCLATNEIGKARSRNATLEVAGQSRPPRITEHPSDVLIRRHELKPQLQAEGRLTTIEWYHDGNRVMNSANRMVLPSGSLFFLHVIQSKREQDTGTYWCLATNEIGKARSRNATLEVAVLREDFRVVPKVVSAAVGDSSTLECTPPKGHPEPNVRWRKDGEVVNTGKGRIRIVPPGNLVISEVRQSDEGRYTCIAENMAGMRESLPVHMAVHVKPFFVKEPEHLTVLANVNVTFPCKVDGDPRPTLTWRRKDGKMPVGRAEIFEGSSLVIRNVNVADEGTYICEAENIVGSISSEEVTLTVHSPPNFLIKPKDQRIGLNGIAKMECSANGNPPPSIFWTKEGNQVLMFPERSYGKFSVSREGTLTISGVSKEDDGYYICSILSGIGSSMAKAYLEVTAIGDLPAPIIKLGPANQTLPLNTVGMLPCEASGDPPPSIQWFVNSAPLQTRNPRFVVLDSGTLQIDSLQHEDSGFYTCTASSESGETSWSASLTVASPRNPNSIFHRMPDSSTYPGPPSKPIAINVSETSVTLQWERNSRMGSSPVIGYTVEYYSSDLQSGWVVVAHQVEREMYVASNLRPDTRYMFLVRAENSHGLSIPSPVSDVIRTFGFSSGVPHYNLDEARNRLNDVSIFLQDVVAISSTAVKMMWKVQGASGYIEGFYIRFLDLSGGSQKYNMVTVLNGGSTSYILIDLKKFTKYEFFLVPFYKNVEGPPSNSKIAQTLEDVPSAPPDNLQVRVIGPKIATISWSPPPPQHRNGLLQGYSIRILDNSSQLHAQITTNATTTSVTLTNLTIGSVYNIKAAALTASGMGPFSPSIHPKIEYGTVTYNDRPTSVVSDIGDIVRQPWFIAVVGAVIFILLSVFFIILFIRRRAAWKKELQAHLSGPVHKTDDVRVGVSARETLWINQAWHPASTGKNCLQDGKMINNANSGMDRSYISLYSPFLSSGGASDYAEVDTHNMTTFYKKELPCIPAPYATTTLINPSARHHSGSVHDGGKSSGSEISKKSDKMYDMEARLIEDCVTEQLLDAKNVISPSSDSGSYTTDEYGLPVRRKRLRGGQKGSVLNWMEFIPPPPDHPPSARASPTQGTPLHNPYPLRNIHSQIPINNSSNLSHSPQVSRSLQSTALARHTPTSPWSQSLTRTQEDVGLPPTSSGVRYPLSNSHMPTQQSYGSSPGVDRGVQSSLLSLASDPCPGMKKGSQERCAKVNSLRNNPGVIYHQLHPEPEAQERVRYDNVMQLLKPDDHSPESSIQGDGDYASGHCVAPSWTSVTDRSSTSSARSSVASSSEGSVYTDSDFANVVAKAAQNAGFLIRPSPMQPSKLERTPNSSLLSPVHNC</sequence>
<feature type="region of interest" description="Disordered" evidence="9">
    <location>
        <begin position="1357"/>
        <end position="1379"/>
    </location>
</feature>
<feature type="compositionally biased region" description="Polar residues" evidence="9">
    <location>
        <begin position="1240"/>
        <end position="1262"/>
    </location>
</feature>
<evidence type="ECO:0000313" key="14">
    <source>
        <dbReference type="Proteomes" id="UP000887013"/>
    </source>
</evidence>
<proteinExistence type="predicted"/>
<evidence type="ECO:0000256" key="10">
    <source>
        <dbReference type="SAM" id="Phobius"/>
    </source>
</evidence>
<evidence type="ECO:0000256" key="4">
    <source>
        <dbReference type="ARBA" id="ARBA00022737"/>
    </source>
</evidence>
<dbReference type="GO" id="GO:0098609">
    <property type="term" value="P:cell-cell adhesion"/>
    <property type="evidence" value="ECO:0007669"/>
    <property type="project" value="TreeGrafter"/>
</dbReference>
<keyword evidence="8" id="KW-0393">Immunoglobulin domain</keyword>
<dbReference type="Pfam" id="PF00041">
    <property type="entry name" value="fn3"/>
    <property type="match status" value="2"/>
</dbReference>
<dbReference type="Pfam" id="PF13927">
    <property type="entry name" value="Ig_3"/>
    <property type="match status" value="1"/>
</dbReference>
<reference evidence="13" key="1">
    <citation type="submission" date="2020-08" db="EMBL/GenBank/DDBJ databases">
        <title>Multicomponent nature underlies the extraordinary mechanical properties of spider dragline silk.</title>
        <authorList>
            <person name="Kono N."/>
            <person name="Nakamura H."/>
            <person name="Mori M."/>
            <person name="Yoshida Y."/>
            <person name="Ohtoshi R."/>
            <person name="Malay A.D."/>
            <person name="Moran D.A.P."/>
            <person name="Tomita M."/>
            <person name="Numata K."/>
            <person name="Arakawa K."/>
        </authorList>
    </citation>
    <scope>NUCLEOTIDE SEQUENCE</scope>
</reference>
<feature type="region of interest" description="Disordered" evidence="9">
    <location>
        <begin position="1161"/>
        <end position="1267"/>
    </location>
</feature>
<accession>A0A8X6UPM1</accession>
<feature type="domain" description="Fibronectin type-III" evidence="12">
    <location>
        <begin position="819"/>
        <end position="913"/>
    </location>
</feature>
<evidence type="ECO:0000259" key="11">
    <source>
        <dbReference type="PROSITE" id="PS50835"/>
    </source>
</evidence>
<dbReference type="CDD" id="cd00063">
    <property type="entry name" value="FN3"/>
    <property type="match status" value="3"/>
</dbReference>
<evidence type="ECO:0000256" key="8">
    <source>
        <dbReference type="ARBA" id="ARBA00023319"/>
    </source>
</evidence>
<dbReference type="PROSITE" id="PS50835">
    <property type="entry name" value="IG_LIKE"/>
    <property type="match status" value="5"/>
</dbReference>
<evidence type="ECO:0000256" key="5">
    <source>
        <dbReference type="ARBA" id="ARBA00022989"/>
    </source>
</evidence>
<evidence type="ECO:0000259" key="12">
    <source>
        <dbReference type="PROSITE" id="PS50853"/>
    </source>
</evidence>
<evidence type="ECO:0000313" key="13">
    <source>
        <dbReference type="EMBL" id="GFU30686.1"/>
    </source>
</evidence>
<evidence type="ECO:0000256" key="1">
    <source>
        <dbReference type="ARBA" id="ARBA00004167"/>
    </source>
</evidence>
<dbReference type="FunFam" id="2.60.40.10:FF:000189">
    <property type="entry name" value="Neogenin isoform 3"/>
    <property type="match status" value="2"/>
</dbReference>
<keyword evidence="7" id="KW-1015">Disulfide bond</keyword>
<keyword evidence="3" id="KW-0732">Signal</keyword>
<dbReference type="GO" id="GO:0030154">
    <property type="term" value="P:cell differentiation"/>
    <property type="evidence" value="ECO:0007669"/>
    <property type="project" value="UniProtKB-ARBA"/>
</dbReference>
<dbReference type="InterPro" id="IPR007110">
    <property type="entry name" value="Ig-like_dom"/>
</dbReference>